<evidence type="ECO:0000256" key="4">
    <source>
        <dbReference type="ARBA" id="ARBA00023136"/>
    </source>
</evidence>
<keyword evidence="2 5" id="KW-0812">Transmembrane</keyword>
<evidence type="ECO:0000313" key="8">
    <source>
        <dbReference type="Proteomes" id="UP000184267"/>
    </source>
</evidence>
<keyword evidence="4 5" id="KW-0472">Membrane</keyword>
<dbReference type="GO" id="GO:0016491">
    <property type="term" value="F:oxidoreductase activity"/>
    <property type="evidence" value="ECO:0007669"/>
    <property type="project" value="InterPro"/>
</dbReference>
<sequence length="327" mass="37731">MNATAGSAFLDATQRHYLATNAPLYYTPSTRLVSSLPDHIFALALPVIAYWGLSGVFQLLDVSGWKWLDRYRLHESEEVRTRNLVTPGQVLWAVILQHAVQTVLGYWWIEVKPVGAEMDHVANMVRLARPMVRAAEWVLGKEAAAQFLATQGAEILYAVYWWAIPTFKFVLGMFIIDTWQYFLHRAMHMNTFLYKSFHSYHHRLYVPYAYGALYNHPLEGLLLDTAGAGLAEWIAQLSTREAIFLFTISTLKTVDDHCGYKLPWDPLQLLSSNNADYHDIHHQVIGIKSNFSQPFFIHWDAILGTRMTRKDIEVRRQKQQQKLHKTQ</sequence>
<feature type="transmembrane region" description="Helical" evidence="5">
    <location>
        <begin position="40"/>
        <end position="60"/>
    </location>
</feature>
<evidence type="ECO:0000313" key="7">
    <source>
        <dbReference type="EMBL" id="OJT09809.1"/>
    </source>
</evidence>
<evidence type="ECO:0000256" key="1">
    <source>
        <dbReference type="ARBA" id="ARBA00004370"/>
    </source>
</evidence>
<comment type="subcellular location">
    <subcellularLocation>
        <location evidence="1">Membrane</location>
    </subcellularLocation>
</comment>
<dbReference type="PANTHER" id="PTHR11863">
    <property type="entry name" value="STEROL DESATURASE"/>
    <property type="match status" value="1"/>
</dbReference>
<organism evidence="7 8">
    <name type="scientific">Trametes pubescens</name>
    <name type="common">White-rot fungus</name>
    <dbReference type="NCBI Taxonomy" id="154538"/>
    <lineage>
        <taxon>Eukaryota</taxon>
        <taxon>Fungi</taxon>
        <taxon>Dikarya</taxon>
        <taxon>Basidiomycota</taxon>
        <taxon>Agaricomycotina</taxon>
        <taxon>Agaricomycetes</taxon>
        <taxon>Polyporales</taxon>
        <taxon>Polyporaceae</taxon>
        <taxon>Trametes</taxon>
    </lineage>
</organism>
<reference evidence="7 8" key="1">
    <citation type="submission" date="2016-10" db="EMBL/GenBank/DDBJ databases">
        <title>Genome sequence of the basidiomycete white-rot fungus Trametes pubescens.</title>
        <authorList>
            <person name="Makela M.R."/>
            <person name="Granchi Z."/>
            <person name="Peng M."/>
            <person name="De Vries R.P."/>
            <person name="Grigoriev I."/>
            <person name="Riley R."/>
            <person name="Hilden K."/>
        </authorList>
    </citation>
    <scope>NUCLEOTIDE SEQUENCE [LARGE SCALE GENOMIC DNA]</scope>
    <source>
        <strain evidence="7 8">FBCC735</strain>
    </source>
</reference>
<dbReference type="OMA" id="WSDELMA"/>
<dbReference type="Pfam" id="PF04116">
    <property type="entry name" value="FA_hydroxylase"/>
    <property type="match status" value="1"/>
</dbReference>
<dbReference type="InterPro" id="IPR006694">
    <property type="entry name" value="Fatty_acid_hydroxylase"/>
</dbReference>
<dbReference type="EMBL" id="MNAD01000876">
    <property type="protein sequence ID" value="OJT09809.1"/>
    <property type="molecule type" value="Genomic_DNA"/>
</dbReference>
<dbReference type="OrthoDB" id="408954at2759"/>
<feature type="transmembrane region" description="Helical" evidence="5">
    <location>
        <begin position="90"/>
        <end position="109"/>
    </location>
</feature>
<dbReference type="STRING" id="154538.A0A1M2VQC3"/>
<evidence type="ECO:0000256" key="2">
    <source>
        <dbReference type="ARBA" id="ARBA00022692"/>
    </source>
</evidence>
<gene>
    <name evidence="7" type="ORF">TRAPUB_13679</name>
</gene>
<dbReference type="InterPro" id="IPR050307">
    <property type="entry name" value="Sterol_Desaturase_Related"/>
</dbReference>
<proteinExistence type="predicted"/>
<accession>A0A1M2VQC3</accession>
<dbReference type="GO" id="GO:0016020">
    <property type="term" value="C:membrane"/>
    <property type="evidence" value="ECO:0007669"/>
    <property type="project" value="UniProtKB-SubCell"/>
</dbReference>
<protein>
    <submittedName>
        <fullName evidence="7">Sphingolipid C4-hydroxylase SUR2</fullName>
    </submittedName>
</protein>
<dbReference type="GO" id="GO:0008610">
    <property type="term" value="P:lipid biosynthetic process"/>
    <property type="evidence" value="ECO:0007669"/>
    <property type="project" value="InterPro"/>
</dbReference>
<name>A0A1M2VQC3_TRAPU</name>
<keyword evidence="3 5" id="KW-1133">Transmembrane helix</keyword>
<evidence type="ECO:0000259" key="6">
    <source>
        <dbReference type="Pfam" id="PF04116"/>
    </source>
</evidence>
<feature type="transmembrane region" description="Helical" evidence="5">
    <location>
        <begin position="159"/>
        <end position="179"/>
    </location>
</feature>
<keyword evidence="8" id="KW-1185">Reference proteome</keyword>
<dbReference type="Proteomes" id="UP000184267">
    <property type="component" value="Unassembled WGS sequence"/>
</dbReference>
<dbReference type="AlphaFoldDB" id="A0A1M2VQC3"/>
<evidence type="ECO:0000256" key="5">
    <source>
        <dbReference type="SAM" id="Phobius"/>
    </source>
</evidence>
<dbReference type="GO" id="GO:0005506">
    <property type="term" value="F:iron ion binding"/>
    <property type="evidence" value="ECO:0007669"/>
    <property type="project" value="InterPro"/>
</dbReference>
<comment type="caution">
    <text evidence="7">The sequence shown here is derived from an EMBL/GenBank/DDBJ whole genome shotgun (WGS) entry which is preliminary data.</text>
</comment>
<evidence type="ECO:0000256" key="3">
    <source>
        <dbReference type="ARBA" id="ARBA00022989"/>
    </source>
</evidence>
<feature type="domain" description="Fatty acid hydroxylase" evidence="6">
    <location>
        <begin position="169"/>
        <end position="305"/>
    </location>
</feature>